<proteinExistence type="predicted"/>
<accession>U1LN07</accession>
<dbReference type="PANTHER" id="PTHR43403">
    <property type="entry name" value="NAD-SPECIFIC GLUTAMATE DEHYDROGENASE"/>
    <property type="match status" value="1"/>
</dbReference>
<dbReference type="InterPro" id="IPR049059">
    <property type="entry name" value="NAD_Glu_DH_HM1"/>
</dbReference>
<dbReference type="InterPro" id="IPR048381">
    <property type="entry name" value="GDH_C"/>
</dbReference>
<feature type="domain" description="NAD-specific glutamate dehydrogenase C-terminal" evidence="2">
    <location>
        <begin position="1233"/>
        <end position="1575"/>
    </location>
</feature>
<dbReference type="Pfam" id="PF21079">
    <property type="entry name" value="GDH_HM2"/>
    <property type="match status" value="1"/>
</dbReference>
<evidence type="ECO:0000259" key="5">
    <source>
        <dbReference type="Pfam" id="PF21077"/>
    </source>
</evidence>
<dbReference type="Pfam" id="PF21078">
    <property type="entry name" value="GDH_HM3"/>
    <property type="match status" value="1"/>
</dbReference>
<dbReference type="Pfam" id="PF21073">
    <property type="entry name" value="GDH_HM1"/>
    <property type="match status" value="1"/>
</dbReference>
<evidence type="ECO:0000259" key="4">
    <source>
        <dbReference type="Pfam" id="PF21076"/>
    </source>
</evidence>
<dbReference type="GO" id="GO:0004069">
    <property type="term" value="F:L-aspartate:2-oxoglutarate aminotransferase activity"/>
    <property type="evidence" value="ECO:0007669"/>
    <property type="project" value="InterPro"/>
</dbReference>
<evidence type="ECO:0000259" key="2">
    <source>
        <dbReference type="Pfam" id="PF21074"/>
    </source>
</evidence>
<reference evidence="6 7" key="1">
    <citation type="journal article" date="2011" name="Stand. Genomic Sci.">
        <title>High quality draft genome sequence of Segniliparus rugosus CDC 945(T)= (ATCC BAA-974(T)).</title>
        <authorList>
            <person name="Earl A.M."/>
            <person name="Desjardins C.A."/>
            <person name="Fitzgerald M.G."/>
            <person name="Arachchi H.M."/>
            <person name="Zeng Q."/>
            <person name="Mehta T."/>
            <person name="Griggs A."/>
            <person name="Birren B.W."/>
            <person name="Toney N.C."/>
            <person name="Carr J."/>
            <person name="Posey J."/>
            <person name="Butler W.R."/>
        </authorList>
    </citation>
    <scope>NUCLEOTIDE SEQUENCE [LARGE SCALE GENOMIC DNA]</scope>
    <source>
        <strain evidence="7">ATCC BAA-974 / DSM 45345 / CCUG 50838 / CIP 108380 / JCM 13579 / CDC 945</strain>
    </source>
</reference>
<dbReference type="PANTHER" id="PTHR43403:SF1">
    <property type="entry name" value="NAD-SPECIFIC GLUTAMATE DEHYDROGENASE"/>
    <property type="match status" value="1"/>
</dbReference>
<dbReference type="InterPro" id="IPR049058">
    <property type="entry name" value="NAD_Glu_DH_HM2"/>
</dbReference>
<organism evidence="6 7">
    <name type="scientific">Segniliparus rugosus (strain ATCC BAA-974 / DSM 45345 / CCUG 50838 / CIP 108380 / JCM 13579 / CDC 945)</name>
    <dbReference type="NCBI Taxonomy" id="679197"/>
    <lineage>
        <taxon>Bacteria</taxon>
        <taxon>Bacillati</taxon>
        <taxon>Actinomycetota</taxon>
        <taxon>Actinomycetes</taxon>
        <taxon>Mycobacteriales</taxon>
        <taxon>Segniliparaceae</taxon>
        <taxon>Segniliparus</taxon>
    </lineage>
</organism>
<comment type="caution">
    <text evidence="6">The sequence shown here is derived from an EMBL/GenBank/DDBJ whole genome shotgun (WGS) entry which is preliminary data.</text>
</comment>
<dbReference type="InterPro" id="IPR049064">
    <property type="entry name" value="NAD_Glu_DH_ACT3"/>
</dbReference>
<dbReference type="InterPro" id="IPR024727">
    <property type="entry name" value="NAD_Glu_DH_N_ACT1"/>
</dbReference>
<gene>
    <name evidence="6" type="ORF">HMPREF9336_04222</name>
</gene>
<keyword evidence="7" id="KW-1185">Reference proteome</keyword>
<dbReference type="OrthoDB" id="9758052at2"/>
<dbReference type="InterPro" id="IPR049062">
    <property type="entry name" value="NAD_Glu_DH_ACT2"/>
</dbReference>
<dbReference type="GO" id="GO:0006538">
    <property type="term" value="P:L-glutamate catabolic process"/>
    <property type="evidence" value="ECO:0007669"/>
    <property type="project" value="InterPro"/>
</dbReference>
<dbReference type="Pfam" id="PF21075">
    <property type="entry name" value="GDH_ACT1"/>
    <property type="match status" value="1"/>
</dbReference>
<dbReference type="Proteomes" id="UP000004816">
    <property type="component" value="Unassembled WGS sequence"/>
</dbReference>
<dbReference type="Pfam" id="PF21077">
    <property type="entry name" value="GDH_ACT3"/>
    <property type="match status" value="1"/>
</dbReference>
<dbReference type="GO" id="GO:0004352">
    <property type="term" value="F:glutamate dehydrogenase (NAD+) activity"/>
    <property type="evidence" value="ECO:0007669"/>
    <property type="project" value="InterPro"/>
</dbReference>
<evidence type="ECO:0000313" key="6">
    <source>
        <dbReference type="EMBL" id="ERG69331.1"/>
    </source>
</evidence>
<dbReference type="STRING" id="679197.HMPREF9336_04222"/>
<dbReference type="Pfam" id="PF05088">
    <property type="entry name" value="Bac_GDH_CD"/>
    <property type="match status" value="1"/>
</dbReference>
<dbReference type="InterPro" id="IPR046346">
    <property type="entry name" value="Aminoacid_DH-like_N_sf"/>
</dbReference>
<sequence>MRIDLAQLGRSLGDLSPEQRYWLNDLAKAYTESAEPDLQSVLDHISLGMARHTGADRAWAARFGAVPKIFVVTDDMPLLVQSVSSLVESSGARITGLDHPILAVRRDGSGNLVDVVLDEAAATYAFKESWIQVTLGEDTSDEAVAAIGAELPGVLRDVRQVSADHSMMLDHLAQLADALPRQGVGAELSSTSRLLRWLAEEHFVLLGYRSYDPDMGGQWWPDADSGLGVLRGGALEPIAPPAPGAAPAFAPTGGQVLAVAQSPRPSTVGALRHPYIVMVREIDPQGAPRREHRFLGMFPVSAVYENILDIPVVAERALEILARSGVALGSHSGQQILEVISGLPRPELFSADLDTLHKIASSTLSIDARRSLRLFLREDPLGERVLAWTRLPQDRYTTAVRLAMQDILVRELGGASIDYTARVTESALAWVFFTVRGPFSVRPDCSAANEARIQGLLAAETRTWTDRLADEAGLSPKAAQWYAKALPAAYREDFTPTEAAEDVAALEALSEGEVRARLDPVDVAHRNGAEAALTLYVRGGPVTVSMILPLTTSLGLTTLYEKPYEVRRSDGAECWIYQFGLRPDDVETGVRLADPEVRAKLVEAFEALWRGEAEADELGVLTLRAGLNWREVALLRAYAQYLRQIDFPYPANHISRVLVRYADTAALLVRLFLATFSPQEASSEAREQALSALREALASVISLDEDRILQAYLDLIEATLRTNFFRAADVIALKLAPRTLADLSFKDLPKPVPQYEVFVSSPRVEGVHLRFGAVARGGIRWSDRLSDFRTEILGLAKAQTAKNAVIVPVGAKGGFVVKRHVAPEALREEGVACYKLFIGGLLDLTDNIDPTTREVAGPPGVVRRDGDDPYLVVAADKGTATFSDTANEIAKGYGFWLGDAFASGGSVGYDHKAMGITARGAWESVKRHFWELGIDPQETDFTVVGIGDMSGDVFGNGMLRSPHIKLLAAFDHRHVFLDPDPDPRRSFSERKRLFGLPRSSWADYDASLISEGGGVWPRSVKAVPLSPQARAALGLPDGVAELSPPEVIQAILKAPVDLLWNGGIGTYIKSSGQSEAEVGDKSNDDVRVDGRDVRAKVVGEGGNLGVTQLGRIEYARAGGRINTDAIDNSAGVDCSDHEVNIKILLSQLTPAAGQLPEDQRRLLLESLTEEVGELVLADNVAQNNELGVGRRTSAEYVDVHARQIQELVDLGRLDRAVEFLPSGEELRERAAAGEGLTSPELAVLLAYAKLSLKHDLLDSDLPDNEIYDSKLRSYFPSGIGPQAEAAVGSHALRRQIVATQLANDIVDIGGTTFAFRMAEESGVSAPDVARAFSAAVEIFALPEVLGSVRQHGVPASAADQVLVEARRLLDRAGRWLVANRPQPLAVRSEIARYAPEVARLKERVPGWLHGDDAAGYRADEAGLLRLGASEDLAARVARLAYEFRLLDIVDVAELTDRSGEEVAELYFRLGSELGVDRVLNLAALLPVKNQWQVKARSALREELYSAMRTLSLDVLTDSDPDEPVSEQIADWRARNSTRVSRAQNALASVFDSAGASASDDRGGASDLAAVSVAVRWVRSMGRGSY</sequence>
<feature type="domain" description="NAD-glutamate dehydrogenase ACT2" evidence="4">
    <location>
        <begin position="373"/>
        <end position="465"/>
    </location>
</feature>
<protein>
    <submittedName>
        <fullName evidence="6">Uncharacterized protein</fullName>
    </submittedName>
</protein>
<name>U1LN07_SEGRC</name>
<dbReference type="InterPro" id="IPR036291">
    <property type="entry name" value="NAD(P)-bd_dom_sf"/>
</dbReference>
<dbReference type="InterPro" id="IPR007780">
    <property type="entry name" value="NAD_Glu_DH_bac"/>
</dbReference>
<feature type="domain" description="NAD-glutamate dehydrogenase N-terminal ACT1" evidence="3">
    <location>
        <begin position="69"/>
        <end position="151"/>
    </location>
</feature>
<dbReference type="Pfam" id="PF21076">
    <property type="entry name" value="GDH_ACT2"/>
    <property type="match status" value="1"/>
</dbReference>
<dbReference type="HOGENOM" id="CLU_003404_1_1_11"/>
<evidence type="ECO:0000259" key="1">
    <source>
        <dbReference type="Pfam" id="PF05088"/>
    </source>
</evidence>
<dbReference type="Gene3D" id="3.40.50.720">
    <property type="entry name" value="NAD(P)-binding Rossmann-like Domain"/>
    <property type="match status" value="1"/>
</dbReference>
<dbReference type="PIRSF" id="PIRSF036761">
    <property type="entry name" value="GDH_Mll4104"/>
    <property type="match status" value="1"/>
</dbReference>
<dbReference type="InterPro" id="IPR049056">
    <property type="entry name" value="NAD_Glu_DH_HM3"/>
</dbReference>
<dbReference type="Pfam" id="PF21074">
    <property type="entry name" value="GDH_C"/>
    <property type="match status" value="1"/>
</dbReference>
<feature type="domain" description="NAD-glutamate dehydrogenase catalytic" evidence="1">
    <location>
        <begin position="693"/>
        <end position="1187"/>
    </location>
</feature>
<dbReference type="SUPFAM" id="SSF51735">
    <property type="entry name" value="NAD(P)-binding Rossmann-fold domains"/>
    <property type="match status" value="1"/>
</dbReference>
<evidence type="ECO:0000259" key="3">
    <source>
        <dbReference type="Pfam" id="PF21075"/>
    </source>
</evidence>
<dbReference type="RefSeq" id="WP_021030368.1">
    <property type="nucleotide sequence ID" value="NZ_KI391953.1"/>
</dbReference>
<dbReference type="InterPro" id="IPR028971">
    <property type="entry name" value="NAD-GDH_cat"/>
</dbReference>
<dbReference type="EMBL" id="ACZI02000002">
    <property type="protein sequence ID" value="ERG69331.1"/>
    <property type="molecule type" value="Genomic_DNA"/>
</dbReference>
<dbReference type="eggNOG" id="COG2902">
    <property type="taxonomic scope" value="Bacteria"/>
</dbReference>
<evidence type="ECO:0000313" key="7">
    <source>
        <dbReference type="Proteomes" id="UP000004816"/>
    </source>
</evidence>
<dbReference type="SUPFAM" id="SSF53223">
    <property type="entry name" value="Aminoacid dehydrogenase-like, N-terminal domain"/>
    <property type="match status" value="1"/>
</dbReference>
<feature type="domain" description="NAD-glutamate dehydrogenase ACT3" evidence="5">
    <location>
        <begin position="529"/>
        <end position="585"/>
    </location>
</feature>